<gene>
    <name evidence="2" type="ORF">NBH21_25880</name>
</gene>
<reference evidence="2" key="1">
    <citation type="submission" date="2022-06" db="EMBL/GenBank/DDBJ databases">
        <authorList>
            <person name="Sun Q."/>
        </authorList>
    </citation>
    <scope>NUCLEOTIDE SEQUENCE</scope>
    <source>
        <strain evidence="2">S101</strain>
    </source>
</reference>
<proteinExistence type="predicted"/>
<feature type="signal peptide" evidence="1">
    <location>
        <begin position="1"/>
        <end position="23"/>
    </location>
</feature>
<dbReference type="RefSeq" id="WP_250913200.1">
    <property type="nucleotide sequence ID" value="NZ_JAMXLX010000019.1"/>
</dbReference>
<evidence type="ECO:0000313" key="3">
    <source>
        <dbReference type="Proteomes" id="UP001155380"/>
    </source>
</evidence>
<sequence>MMKNISIGFAFTSYLLTAGGVFAQCTPPNQLSNGQVADAAQVMANFNAIAGCVDELSPGGSTNAVQFNNGSGGFGAAGPLTDGQVLIGSTGSPPQAATITAGSGIAILTAPGNITIAATASAGGGSVDWLNEAAVDKPIAANFTLQTSTTVPADVTLAATNRGFALTSSSSTAGRAMMAEVDAPVGNWRATMLAVYTGPLNSYNLPAIGVRDAVNFRTAMFGIGGAGTSLTTRFDYQTFSGGAGLDTYANDVSLTDIGLPAPSSPIWSRLTYNGTNFIWSFSRDGQYFVDVYSVSATAYITNRSKVGPVLTFQQTTKTAWSAAYHILSWRVETL</sequence>
<dbReference type="Proteomes" id="UP001155380">
    <property type="component" value="Unassembled WGS sequence"/>
</dbReference>
<organism evidence="2 3">
    <name type="scientific">Ciceribacter sichuanensis</name>
    <dbReference type="NCBI Taxonomy" id="2949647"/>
    <lineage>
        <taxon>Bacteria</taxon>
        <taxon>Pseudomonadati</taxon>
        <taxon>Pseudomonadota</taxon>
        <taxon>Alphaproteobacteria</taxon>
        <taxon>Hyphomicrobiales</taxon>
        <taxon>Rhizobiaceae</taxon>
        <taxon>Ciceribacter</taxon>
    </lineage>
</organism>
<accession>A0AAJ1C1Q5</accession>
<evidence type="ECO:0000256" key="1">
    <source>
        <dbReference type="SAM" id="SignalP"/>
    </source>
</evidence>
<evidence type="ECO:0000313" key="2">
    <source>
        <dbReference type="EMBL" id="MCO5960193.1"/>
    </source>
</evidence>
<dbReference type="AlphaFoldDB" id="A0AAJ1C1Q5"/>
<keyword evidence="1" id="KW-0732">Signal</keyword>
<dbReference type="EMBL" id="JAMXLX010000019">
    <property type="protein sequence ID" value="MCO5960193.1"/>
    <property type="molecule type" value="Genomic_DNA"/>
</dbReference>
<comment type="caution">
    <text evidence="2">The sequence shown here is derived from an EMBL/GenBank/DDBJ whole genome shotgun (WGS) entry which is preliminary data.</text>
</comment>
<protein>
    <submittedName>
        <fullName evidence="2">Uncharacterized protein</fullName>
    </submittedName>
</protein>
<name>A0AAJ1C1Q5_9HYPH</name>
<feature type="chain" id="PRO_5042469032" evidence="1">
    <location>
        <begin position="24"/>
        <end position="334"/>
    </location>
</feature>